<dbReference type="KEGG" id="daq:DAQ1742_02572"/>
<dbReference type="AlphaFoldDB" id="A0A375ABM0"/>
<proteinExistence type="predicted"/>
<dbReference type="RefSeq" id="WP_035341450.1">
    <property type="nucleotide sequence ID" value="NZ_LT615367.1"/>
</dbReference>
<gene>
    <name evidence="1" type="ORF">DAQ1742_02572</name>
</gene>
<sequence>MTADAIVQDNVITLSTPVKRGETLLETITVIKPTAGTLRGIGLAALANADVEALIKVLPRMTYPSLTEADVAALDLSDLLLFAGKVIGFLAPNSAR</sequence>
<dbReference type="EMBL" id="LT615367">
    <property type="protein sequence ID" value="SLM63450.1"/>
    <property type="molecule type" value="Genomic_DNA"/>
</dbReference>
<reference evidence="1 2" key="1">
    <citation type="submission" date="2016-09" db="EMBL/GenBank/DDBJ databases">
        <authorList>
            <person name="Reverchon S."/>
            <person name="Nasser W."/>
            <person name="Leonard S."/>
            <person name="Brochier C."/>
            <person name="Duprey A."/>
        </authorList>
    </citation>
    <scope>NUCLEOTIDE SEQUENCE [LARGE SCALE GENOMIC DNA]</scope>
    <source>
        <strain evidence="1 2">174/2</strain>
    </source>
</reference>
<evidence type="ECO:0000313" key="2">
    <source>
        <dbReference type="Proteomes" id="UP000294820"/>
    </source>
</evidence>
<dbReference type="Pfam" id="PF10109">
    <property type="entry name" value="Phage_TAC_7"/>
    <property type="match status" value="1"/>
</dbReference>
<dbReference type="InterPro" id="IPR019289">
    <property type="entry name" value="Phage_tail_E/E"/>
</dbReference>
<protein>
    <submittedName>
        <fullName evidence="1">GpE+E</fullName>
    </submittedName>
</protein>
<name>A0A375ABM0_9GAMM</name>
<evidence type="ECO:0000313" key="1">
    <source>
        <dbReference type="EMBL" id="SLM63450.1"/>
    </source>
</evidence>
<dbReference type="Proteomes" id="UP000294820">
    <property type="component" value="Chromosome 1"/>
</dbReference>
<accession>A0A375ABM0</accession>
<organism evidence="1 2">
    <name type="scientific">Dickeya aquatica</name>
    <dbReference type="NCBI Taxonomy" id="1401087"/>
    <lineage>
        <taxon>Bacteria</taxon>
        <taxon>Pseudomonadati</taxon>
        <taxon>Pseudomonadota</taxon>
        <taxon>Gammaproteobacteria</taxon>
        <taxon>Enterobacterales</taxon>
        <taxon>Pectobacteriaceae</taxon>
        <taxon>Dickeya</taxon>
    </lineage>
</organism>
<keyword evidence="2" id="KW-1185">Reference proteome</keyword>